<dbReference type="AlphaFoldDB" id="A0A166UN03"/>
<dbReference type="PANTHER" id="PTHR43377">
    <property type="entry name" value="BILIVERDIN REDUCTASE A"/>
    <property type="match status" value="1"/>
</dbReference>
<protein>
    <submittedName>
        <fullName evidence="2">Streptomycin biosynthesis protein StrI</fullName>
    </submittedName>
</protein>
<gene>
    <name evidence="2" type="ORF">AAL_00199</name>
</gene>
<evidence type="ECO:0000259" key="1">
    <source>
        <dbReference type="Pfam" id="PF01408"/>
    </source>
</evidence>
<dbReference type="PANTHER" id="PTHR43377:SF12">
    <property type="entry name" value="BINDING ROSSMANN FOLD OXIDOREDUCTASE, PUTATIVE (AFU_ORTHOLOGUE AFUA_3G11840)-RELATED"/>
    <property type="match status" value="1"/>
</dbReference>
<keyword evidence="3" id="KW-1185">Reference proteome</keyword>
<dbReference type="InterPro" id="IPR000683">
    <property type="entry name" value="Gfo/Idh/MocA-like_OxRdtase_N"/>
</dbReference>
<dbReference type="STRING" id="1081109.A0A166UN03"/>
<comment type="caution">
    <text evidence="2">The sequence shown here is derived from an EMBL/GenBank/DDBJ whole genome shotgun (WGS) entry which is preliminary data.</text>
</comment>
<dbReference type="InterPro" id="IPR051450">
    <property type="entry name" value="Gfo/Idh/MocA_Oxidoreductases"/>
</dbReference>
<name>A0A166UN03_9HYPO</name>
<dbReference type="OrthoDB" id="2129491at2759"/>
<dbReference type="InterPro" id="IPR036291">
    <property type="entry name" value="NAD(P)-bd_dom_sf"/>
</dbReference>
<dbReference type="EMBL" id="AZGY01000001">
    <property type="protein sequence ID" value="OAA32734.1"/>
    <property type="molecule type" value="Genomic_DNA"/>
</dbReference>
<sequence length="531" mass="59439">MAGVVDPELADKAIVTLEKPAMSQDPPRFIIIGAGSRGQAYANAIEKVCNGVVTAVCEPLKFKREGLGRKYIWGDGKPKEGQSFHHWKDFIAFEKSRRQREVAGEANVPLGVDGAFVCVLDDMHRDVVVALAGLDLHIMCEKPLATTMEDCVAMFKALKPMRGSKIFSIGHVLRYSPHNLLLRKLLVHDRVLGELNSVVHTEPVGWWHFAHSYVRGNWRNDRTSAPSLLTKSCHDIDLILWLVSAPVKPGHGEAHLPEYITSTGGVQFFKKSRKPAAAGNATNCMKCSLVDSGCKFSAKNIYMGDRVGLGRGNTKWPIDIVVHDIEDYQTDQKRLQVMARALSEDWDETTPADQVGQRQWYGRCVFESDNNVCDEQFVTITWPDSIRPAKRVTFHMSAQTKRQCERVSHFYGEHGEIHADSRIITVDDFRTGDTKTYEPTTTDLGHGGGDTGLAQQFVLACDKVKNHGWDGDQAQNELVGCTFEEIIRSHALVFAAEDARVQNKVVNWRQWWDEHVTRVIEGHDSNGHVST</sequence>
<accession>A0A166UN03</accession>
<evidence type="ECO:0000313" key="3">
    <source>
        <dbReference type="Proteomes" id="UP000078544"/>
    </source>
</evidence>
<dbReference type="SUPFAM" id="SSF55347">
    <property type="entry name" value="Glyceraldehyde-3-phosphate dehydrogenase-like, C-terminal domain"/>
    <property type="match status" value="1"/>
</dbReference>
<feature type="domain" description="Gfo/Idh/MocA-like oxidoreductase N-terminal" evidence="1">
    <location>
        <begin position="28"/>
        <end position="159"/>
    </location>
</feature>
<dbReference type="Pfam" id="PF01408">
    <property type="entry name" value="GFO_IDH_MocA"/>
    <property type="match status" value="1"/>
</dbReference>
<proteinExistence type="predicted"/>
<reference evidence="2 3" key="1">
    <citation type="journal article" date="2016" name="Genome Biol. Evol.">
        <title>Divergent and convergent evolution of fungal pathogenicity.</title>
        <authorList>
            <person name="Shang Y."/>
            <person name="Xiao G."/>
            <person name="Zheng P."/>
            <person name="Cen K."/>
            <person name="Zhan S."/>
            <person name="Wang C."/>
        </authorList>
    </citation>
    <scope>NUCLEOTIDE SEQUENCE [LARGE SCALE GENOMIC DNA]</scope>
    <source>
        <strain evidence="2 3">RCEF 2490</strain>
    </source>
</reference>
<dbReference type="Proteomes" id="UP000078544">
    <property type="component" value="Unassembled WGS sequence"/>
</dbReference>
<dbReference type="Gene3D" id="3.40.50.720">
    <property type="entry name" value="NAD(P)-binding Rossmann-like Domain"/>
    <property type="match status" value="1"/>
</dbReference>
<dbReference type="GO" id="GO:0000166">
    <property type="term" value="F:nucleotide binding"/>
    <property type="evidence" value="ECO:0007669"/>
    <property type="project" value="InterPro"/>
</dbReference>
<organism evidence="2 3">
    <name type="scientific">Moelleriella libera RCEF 2490</name>
    <dbReference type="NCBI Taxonomy" id="1081109"/>
    <lineage>
        <taxon>Eukaryota</taxon>
        <taxon>Fungi</taxon>
        <taxon>Dikarya</taxon>
        <taxon>Ascomycota</taxon>
        <taxon>Pezizomycotina</taxon>
        <taxon>Sordariomycetes</taxon>
        <taxon>Hypocreomycetidae</taxon>
        <taxon>Hypocreales</taxon>
        <taxon>Clavicipitaceae</taxon>
        <taxon>Moelleriella</taxon>
    </lineage>
</organism>
<evidence type="ECO:0000313" key="2">
    <source>
        <dbReference type="EMBL" id="OAA32734.1"/>
    </source>
</evidence>
<dbReference type="Gene3D" id="3.30.360.10">
    <property type="entry name" value="Dihydrodipicolinate Reductase, domain 2"/>
    <property type="match status" value="2"/>
</dbReference>
<dbReference type="SUPFAM" id="SSF51735">
    <property type="entry name" value="NAD(P)-binding Rossmann-fold domains"/>
    <property type="match status" value="1"/>
</dbReference>